<keyword evidence="5" id="KW-1185">Reference proteome</keyword>
<dbReference type="Gene3D" id="3.40.630.30">
    <property type="match status" value="1"/>
</dbReference>
<proteinExistence type="predicted"/>
<sequence length="152" mass="17661">MEEQIKIVRTTNENEDFIGLVKALDKSLWETYPELQSNYWQNNIIEFNPNVIVVYWDHTPVACSCFKKYDTNTIEIKRMFVTPDTRGKGLAQMMLHELEAWAMTLGFKVSVLETLYRQEAAIGMYLKAGYVAIENYAPYEGLKNSICMRKSL</sequence>
<dbReference type="PROSITE" id="PS51186">
    <property type="entry name" value="GNAT"/>
    <property type="match status" value="1"/>
</dbReference>
<name>A0ABR7J7N4_9FLAO</name>
<dbReference type="Pfam" id="PF00583">
    <property type="entry name" value="Acetyltransf_1"/>
    <property type="match status" value="1"/>
</dbReference>
<dbReference type="SUPFAM" id="SSF55729">
    <property type="entry name" value="Acyl-CoA N-acyltransferases (Nat)"/>
    <property type="match status" value="1"/>
</dbReference>
<dbReference type="PANTHER" id="PTHR43877">
    <property type="entry name" value="AMINOALKYLPHOSPHONATE N-ACETYLTRANSFERASE-RELATED-RELATED"/>
    <property type="match status" value="1"/>
</dbReference>
<keyword evidence="2" id="KW-0012">Acyltransferase</keyword>
<evidence type="ECO:0000256" key="2">
    <source>
        <dbReference type="ARBA" id="ARBA00023315"/>
    </source>
</evidence>
<feature type="domain" description="N-acetyltransferase" evidence="3">
    <location>
        <begin position="6"/>
        <end position="152"/>
    </location>
</feature>
<dbReference type="EMBL" id="JACRUJ010000002">
    <property type="protein sequence ID" value="MBC5841550.1"/>
    <property type="molecule type" value="Genomic_DNA"/>
</dbReference>
<dbReference type="InterPro" id="IPR000182">
    <property type="entry name" value="GNAT_dom"/>
</dbReference>
<dbReference type="PANTHER" id="PTHR43877:SF2">
    <property type="entry name" value="AMINOALKYLPHOSPHONATE N-ACETYLTRANSFERASE-RELATED"/>
    <property type="match status" value="1"/>
</dbReference>
<organism evidence="4 5">
    <name type="scientific">Flavobacterium kayseriense</name>
    <dbReference type="NCBI Taxonomy" id="2764714"/>
    <lineage>
        <taxon>Bacteria</taxon>
        <taxon>Pseudomonadati</taxon>
        <taxon>Bacteroidota</taxon>
        <taxon>Flavobacteriia</taxon>
        <taxon>Flavobacteriales</taxon>
        <taxon>Flavobacteriaceae</taxon>
        <taxon>Flavobacterium</taxon>
    </lineage>
</organism>
<protein>
    <submittedName>
        <fullName evidence="4">GNAT family N-acetyltransferase</fullName>
    </submittedName>
</protein>
<reference evidence="4 5" key="1">
    <citation type="submission" date="2020-08" db="EMBL/GenBank/DDBJ databases">
        <title>Description of novel Flavobacterium F-380 isolate.</title>
        <authorList>
            <person name="Saticioglu I.B."/>
            <person name="Duman M."/>
            <person name="Altun S."/>
        </authorList>
    </citation>
    <scope>NUCLEOTIDE SEQUENCE [LARGE SCALE GENOMIC DNA]</scope>
    <source>
        <strain evidence="4 5">F-380</strain>
    </source>
</reference>
<dbReference type="Proteomes" id="UP000629963">
    <property type="component" value="Unassembled WGS sequence"/>
</dbReference>
<comment type="caution">
    <text evidence="4">The sequence shown here is derived from an EMBL/GenBank/DDBJ whole genome shotgun (WGS) entry which is preliminary data.</text>
</comment>
<evidence type="ECO:0000259" key="3">
    <source>
        <dbReference type="PROSITE" id="PS51186"/>
    </source>
</evidence>
<dbReference type="CDD" id="cd04301">
    <property type="entry name" value="NAT_SF"/>
    <property type="match status" value="1"/>
</dbReference>
<keyword evidence="1" id="KW-0808">Transferase</keyword>
<evidence type="ECO:0000313" key="4">
    <source>
        <dbReference type="EMBL" id="MBC5841550.1"/>
    </source>
</evidence>
<dbReference type="RefSeq" id="WP_187010179.1">
    <property type="nucleotide sequence ID" value="NZ_JACRUI010000002.1"/>
</dbReference>
<evidence type="ECO:0000256" key="1">
    <source>
        <dbReference type="ARBA" id="ARBA00022679"/>
    </source>
</evidence>
<dbReference type="InterPro" id="IPR016181">
    <property type="entry name" value="Acyl_CoA_acyltransferase"/>
</dbReference>
<dbReference type="InterPro" id="IPR050832">
    <property type="entry name" value="Bact_Acetyltransf"/>
</dbReference>
<accession>A0ABR7J7N4</accession>
<gene>
    <name evidence="4" type="ORF">H8R23_09035</name>
</gene>
<evidence type="ECO:0000313" key="5">
    <source>
        <dbReference type="Proteomes" id="UP000629963"/>
    </source>
</evidence>